<evidence type="ECO:0000313" key="1">
    <source>
        <dbReference type="EMBL" id="MTH61212.1"/>
    </source>
</evidence>
<name>A0A844HUN1_9RHOB</name>
<protein>
    <submittedName>
        <fullName evidence="1">Uncharacterized protein</fullName>
    </submittedName>
</protein>
<organism evidence="1 2">
    <name type="scientific">Paracoccus litorisediminis</name>
    <dbReference type="NCBI Taxonomy" id="2006130"/>
    <lineage>
        <taxon>Bacteria</taxon>
        <taxon>Pseudomonadati</taxon>
        <taxon>Pseudomonadota</taxon>
        <taxon>Alphaproteobacteria</taxon>
        <taxon>Rhodobacterales</taxon>
        <taxon>Paracoccaceae</taxon>
        <taxon>Paracoccus</taxon>
    </lineage>
</organism>
<reference evidence="1 2" key="1">
    <citation type="submission" date="2019-11" db="EMBL/GenBank/DDBJ databases">
        <authorList>
            <person name="Dong K."/>
        </authorList>
    </citation>
    <scope>NUCLEOTIDE SEQUENCE [LARGE SCALE GENOMIC DNA]</scope>
    <source>
        <strain evidence="1 2">NBRC 112902</strain>
    </source>
</reference>
<dbReference type="RefSeq" id="WP_155041153.1">
    <property type="nucleotide sequence ID" value="NZ_WMIG01000013.1"/>
</dbReference>
<accession>A0A844HUN1</accession>
<comment type="caution">
    <text evidence="1">The sequence shown here is derived from an EMBL/GenBank/DDBJ whole genome shotgun (WGS) entry which is preliminary data.</text>
</comment>
<dbReference type="OrthoDB" id="7877312at2"/>
<proteinExistence type="predicted"/>
<evidence type="ECO:0000313" key="2">
    <source>
        <dbReference type="Proteomes" id="UP000449846"/>
    </source>
</evidence>
<dbReference type="AlphaFoldDB" id="A0A844HUN1"/>
<dbReference type="EMBL" id="WMIG01000013">
    <property type="protein sequence ID" value="MTH61212.1"/>
    <property type="molecule type" value="Genomic_DNA"/>
</dbReference>
<sequence length="179" mass="19578">MNLVYTVFSLSTGAYIKTLHVPDLHSVEINTGMGEVALDGDYPETSYLRGDEIKVAPEPPSPAHVFDYDEEVWVDPRSLEDILQALRSGVVLSRVNFLMACVRVGVLSQSEALIGAKGELPPSIVNVISSLPSEEAFEIQLRWAALTEVDRLDPLILVLASAMQLSAETLDDIFGIHTQ</sequence>
<keyword evidence="2" id="KW-1185">Reference proteome</keyword>
<dbReference type="Proteomes" id="UP000449846">
    <property type="component" value="Unassembled WGS sequence"/>
</dbReference>
<gene>
    <name evidence="1" type="ORF">GL300_18535</name>
</gene>